<dbReference type="RefSeq" id="WP_015908639.1">
    <property type="nucleotide sequence ID" value="NZ_FUZJ01000001.1"/>
</dbReference>
<dbReference type="Proteomes" id="UP000196803">
    <property type="component" value="Unassembled WGS sequence"/>
</dbReference>
<reference evidence="2 3" key="1">
    <citation type="submission" date="2017-05" db="EMBL/GenBank/DDBJ databases">
        <authorList>
            <person name="Varghese N."/>
            <person name="Submissions S."/>
        </authorList>
    </citation>
    <scope>NUCLEOTIDE SEQUENCE [LARGE SCALE GENOMIC DNA]</scope>
    <source>
        <strain evidence="2 3">MACB1020</strain>
    </source>
</reference>
<evidence type="ECO:0000313" key="3">
    <source>
        <dbReference type="Proteomes" id="UP000196803"/>
    </source>
</evidence>
<dbReference type="InterPro" id="IPR011856">
    <property type="entry name" value="tRNA_endonuc-like_dom_sf"/>
</dbReference>
<keyword evidence="2" id="KW-0378">Hydrolase</keyword>
<protein>
    <submittedName>
        <fullName evidence="2">Restriction endonuclease</fullName>
    </submittedName>
</protein>
<sequence length="312" mass="36035">MSLSLAESAAIEKISKLLYSFLPWKPHPYANPYISYKAIALELGLKDFYYAEGSKHQGIKFLLENTYEKKRDLFCKLITEIVRRGITYRNTKNDPVKREEILELNNLILQLQFKIPELWDKKFIDSLPTNSPVHVKPSLISDETKEKKDLQILENLSRRLIDISKLTPQERGYEFEKFLNDMFDFYNLNPKSPFRVTGEQIDGSFEFDGDIYLVEAKWQSKQIGFEDLAAFQKKVEGKATWNRGVFVSFNGFSQDGIKAFERAGPTSIICIDGRDLYCVLEGKVTLPQLIKLKIRRAGETGEVYVSAYELIL</sequence>
<dbReference type="InterPro" id="IPR011335">
    <property type="entry name" value="Restrct_endonuc-II-like"/>
</dbReference>
<accession>A0ABY1S6V5</accession>
<gene>
    <name evidence="2" type="ORF">SAMN05216240_0735</name>
</gene>
<dbReference type="EMBL" id="FXXC01000001">
    <property type="protein sequence ID" value="SMR91947.1"/>
    <property type="molecule type" value="Genomic_DNA"/>
</dbReference>
<comment type="caution">
    <text evidence="2">The sequence shown here is derived from an EMBL/GenBank/DDBJ whole genome shotgun (WGS) entry which is preliminary data.</text>
</comment>
<feature type="domain" description="Restriction endonuclease type IV Mrr" evidence="1">
    <location>
        <begin position="172"/>
        <end position="276"/>
    </location>
</feature>
<keyword evidence="3" id="KW-1185">Reference proteome</keyword>
<dbReference type="Gene3D" id="3.40.1350.10">
    <property type="match status" value="1"/>
</dbReference>
<dbReference type="GeneID" id="31773664"/>
<evidence type="ECO:0000313" key="2">
    <source>
        <dbReference type="EMBL" id="SMR91947.1"/>
    </source>
</evidence>
<name>A0ABY1S6V5_CALBS</name>
<evidence type="ECO:0000259" key="1">
    <source>
        <dbReference type="Pfam" id="PF04471"/>
    </source>
</evidence>
<proteinExistence type="predicted"/>
<dbReference type="GO" id="GO:0004519">
    <property type="term" value="F:endonuclease activity"/>
    <property type="evidence" value="ECO:0007669"/>
    <property type="project" value="UniProtKB-KW"/>
</dbReference>
<dbReference type="Pfam" id="PF04471">
    <property type="entry name" value="Mrr_cat"/>
    <property type="match status" value="1"/>
</dbReference>
<keyword evidence="2" id="KW-0255">Endonuclease</keyword>
<dbReference type="InterPro" id="IPR007560">
    <property type="entry name" value="Restrct_endonuc_IV_Mrr"/>
</dbReference>
<keyword evidence="2" id="KW-0540">Nuclease</keyword>
<organism evidence="2 3">
    <name type="scientific">Caldicellulosiruptor bescii</name>
    <name type="common">Anaerocellum thermophilum</name>
    <dbReference type="NCBI Taxonomy" id="31899"/>
    <lineage>
        <taxon>Bacteria</taxon>
        <taxon>Bacillati</taxon>
        <taxon>Bacillota</taxon>
        <taxon>Bacillota incertae sedis</taxon>
        <taxon>Caldicellulosiruptorales</taxon>
        <taxon>Caldicellulosiruptoraceae</taxon>
        <taxon>Caldicellulosiruptor</taxon>
    </lineage>
</organism>
<dbReference type="SUPFAM" id="SSF52980">
    <property type="entry name" value="Restriction endonuclease-like"/>
    <property type="match status" value="1"/>
</dbReference>